<evidence type="ECO:0000313" key="3">
    <source>
        <dbReference type="Proteomes" id="UP000655443"/>
    </source>
</evidence>
<dbReference type="Proteomes" id="UP000655443">
    <property type="component" value="Unassembled WGS sequence"/>
</dbReference>
<accession>A0A918YPX2</accession>
<gene>
    <name evidence="2" type="ORF">GCM10010339_71570</name>
</gene>
<proteinExistence type="predicted"/>
<organism evidence="2 3">
    <name type="scientific">Streptomyces alanosinicus</name>
    <dbReference type="NCBI Taxonomy" id="68171"/>
    <lineage>
        <taxon>Bacteria</taxon>
        <taxon>Bacillati</taxon>
        <taxon>Actinomycetota</taxon>
        <taxon>Actinomycetes</taxon>
        <taxon>Kitasatosporales</taxon>
        <taxon>Streptomycetaceae</taxon>
        <taxon>Streptomyces</taxon>
    </lineage>
</organism>
<reference evidence="2" key="1">
    <citation type="journal article" date="2014" name="Int. J. Syst. Evol. Microbiol.">
        <title>Complete genome sequence of Corynebacterium casei LMG S-19264T (=DSM 44701T), isolated from a smear-ripened cheese.</title>
        <authorList>
            <consortium name="US DOE Joint Genome Institute (JGI-PGF)"/>
            <person name="Walter F."/>
            <person name="Albersmeier A."/>
            <person name="Kalinowski J."/>
            <person name="Ruckert C."/>
        </authorList>
    </citation>
    <scope>NUCLEOTIDE SEQUENCE</scope>
    <source>
        <strain evidence="2">JCM 4714</strain>
    </source>
</reference>
<name>A0A918YPX2_9ACTN</name>
<reference evidence="2" key="2">
    <citation type="submission" date="2020-09" db="EMBL/GenBank/DDBJ databases">
        <authorList>
            <person name="Sun Q."/>
            <person name="Ohkuma M."/>
        </authorList>
    </citation>
    <scope>NUCLEOTIDE SEQUENCE</scope>
    <source>
        <strain evidence="2">JCM 4714</strain>
    </source>
</reference>
<dbReference type="AlphaFoldDB" id="A0A918YPX2"/>
<sequence>MINKPIDTGRLGTIRCLIAPEPRVTLEGEQRRDREGNPLWITGLVVRQMEGRRLEEIHVVTNGQPQGLVEGGEVRVTDLWGNDWEIDGRNGTTYRAAAITPVQGSVGSSAPSPAAGPRGKPAGGDS</sequence>
<evidence type="ECO:0000256" key="1">
    <source>
        <dbReference type="SAM" id="MobiDB-lite"/>
    </source>
</evidence>
<dbReference type="EMBL" id="BMVG01000029">
    <property type="protein sequence ID" value="GHE11514.1"/>
    <property type="molecule type" value="Genomic_DNA"/>
</dbReference>
<comment type="caution">
    <text evidence="2">The sequence shown here is derived from an EMBL/GenBank/DDBJ whole genome shotgun (WGS) entry which is preliminary data.</text>
</comment>
<evidence type="ECO:0000313" key="2">
    <source>
        <dbReference type="EMBL" id="GHE11514.1"/>
    </source>
</evidence>
<keyword evidence="3" id="KW-1185">Reference proteome</keyword>
<feature type="region of interest" description="Disordered" evidence="1">
    <location>
        <begin position="102"/>
        <end position="126"/>
    </location>
</feature>
<feature type="compositionally biased region" description="Low complexity" evidence="1">
    <location>
        <begin position="104"/>
        <end position="120"/>
    </location>
</feature>
<dbReference type="RefSeq" id="WP_189957790.1">
    <property type="nucleotide sequence ID" value="NZ_BMVG01000029.1"/>
</dbReference>
<protein>
    <submittedName>
        <fullName evidence="2">Uncharacterized protein</fullName>
    </submittedName>
</protein>